<keyword evidence="5" id="KW-0269">Exonuclease</keyword>
<comment type="subcellular location">
    <subcellularLocation>
        <location evidence="1">Cytoplasm</location>
    </subcellularLocation>
</comment>
<feature type="compositionally biased region" description="Low complexity" evidence="7">
    <location>
        <begin position="28"/>
        <end position="57"/>
    </location>
</feature>
<evidence type="ECO:0000259" key="8">
    <source>
        <dbReference type="PROSITE" id="PS50800"/>
    </source>
</evidence>
<keyword evidence="6" id="KW-0943">RNA-mediated gene silencing</keyword>
<keyword evidence="3" id="KW-0540">Nuclease</keyword>
<evidence type="ECO:0000256" key="7">
    <source>
        <dbReference type="SAM" id="MobiDB-lite"/>
    </source>
</evidence>
<evidence type="ECO:0000256" key="5">
    <source>
        <dbReference type="ARBA" id="ARBA00022839"/>
    </source>
</evidence>
<dbReference type="PANTHER" id="PTHR23044">
    <property type="entry name" value="3'-5' EXONUCLEASE ERI1-RELATED"/>
    <property type="match status" value="1"/>
</dbReference>
<accession>A0AAD3TS90</accession>
<dbReference type="InterPro" id="IPR036397">
    <property type="entry name" value="RNaseH_sf"/>
</dbReference>
<dbReference type="GO" id="GO:0003676">
    <property type="term" value="F:nucleic acid binding"/>
    <property type="evidence" value="ECO:0007669"/>
    <property type="project" value="InterPro"/>
</dbReference>
<dbReference type="GO" id="GO:0005737">
    <property type="term" value="C:cytoplasm"/>
    <property type="evidence" value="ECO:0007669"/>
    <property type="project" value="UniProtKB-SubCell"/>
</dbReference>
<dbReference type="InterPro" id="IPR013520">
    <property type="entry name" value="Ribonucl_H"/>
</dbReference>
<feature type="domain" description="SAP" evidence="8">
    <location>
        <begin position="108"/>
        <end position="142"/>
    </location>
</feature>
<dbReference type="InterPro" id="IPR003034">
    <property type="entry name" value="SAP_dom"/>
</dbReference>
<dbReference type="GO" id="GO:0000175">
    <property type="term" value="F:3'-5'-RNA exonuclease activity"/>
    <property type="evidence" value="ECO:0007669"/>
    <property type="project" value="InterPro"/>
</dbReference>
<dbReference type="Gene3D" id="3.30.420.10">
    <property type="entry name" value="Ribonuclease H-like superfamily/Ribonuclease H"/>
    <property type="match status" value="1"/>
</dbReference>
<feature type="region of interest" description="Disordered" evidence="7">
    <location>
        <begin position="1"/>
        <end position="91"/>
    </location>
</feature>
<keyword evidence="10" id="KW-1185">Reference proteome</keyword>
<keyword evidence="2" id="KW-0963">Cytoplasm</keyword>
<name>A0AAD3TS90_9TREE</name>
<evidence type="ECO:0000256" key="1">
    <source>
        <dbReference type="ARBA" id="ARBA00004496"/>
    </source>
</evidence>
<dbReference type="PROSITE" id="PS50800">
    <property type="entry name" value="SAP"/>
    <property type="match status" value="1"/>
</dbReference>
<gene>
    <name evidence="9" type="ORF">CspeluHIS016_0209630</name>
</gene>
<dbReference type="InterPro" id="IPR012337">
    <property type="entry name" value="RNaseH-like_sf"/>
</dbReference>
<evidence type="ECO:0000256" key="2">
    <source>
        <dbReference type="ARBA" id="ARBA00022490"/>
    </source>
</evidence>
<evidence type="ECO:0000256" key="3">
    <source>
        <dbReference type="ARBA" id="ARBA00022722"/>
    </source>
</evidence>
<feature type="region of interest" description="Disordered" evidence="7">
    <location>
        <begin position="345"/>
        <end position="375"/>
    </location>
</feature>
<organism evidence="9 10">
    <name type="scientific">Cutaneotrichosporon spelunceum</name>
    <dbReference type="NCBI Taxonomy" id="1672016"/>
    <lineage>
        <taxon>Eukaryota</taxon>
        <taxon>Fungi</taxon>
        <taxon>Dikarya</taxon>
        <taxon>Basidiomycota</taxon>
        <taxon>Agaricomycotina</taxon>
        <taxon>Tremellomycetes</taxon>
        <taxon>Trichosporonales</taxon>
        <taxon>Trichosporonaceae</taxon>
        <taxon>Cutaneotrichosporon</taxon>
    </lineage>
</organism>
<dbReference type="CDD" id="cd06133">
    <property type="entry name" value="ERI-1_3'hExo_like"/>
    <property type="match status" value="1"/>
</dbReference>
<dbReference type="SUPFAM" id="SSF53098">
    <property type="entry name" value="Ribonuclease H-like"/>
    <property type="match status" value="1"/>
</dbReference>
<dbReference type="Pfam" id="PF00929">
    <property type="entry name" value="RNase_T"/>
    <property type="match status" value="1"/>
</dbReference>
<protein>
    <recommendedName>
        <fullName evidence="8">SAP domain-containing protein</fullName>
    </recommendedName>
</protein>
<dbReference type="PANTHER" id="PTHR23044:SF61">
    <property type="entry name" value="3'-5' EXORIBONUCLEASE 1-RELATED"/>
    <property type="match status" value="1"/>
</dbReference>
<dbReference type="InterPro" id="IPR051274">
    <property type="entry name" value="3-5_Exoribonuclease"/>
</dbReference>
<feature type="compositionally biased region" description="Pro residues" evidence="7">
    <location>
        <begin position="12"/>
        <end position="27"/>
    </location>
</feature>
<dbReference type="Proteomes" id="UP001222932">
    <property type="component" value="Unassembled WGS sequence"/>
</dbReference>
<sequence>MPSNEEASKQPTDPPVPPSTDPHPAPPVSSMSASASHPNVSPRLSAAAAPFRPTTPTHVATPPLSPSAPSFRPSTPPLSPSAPSFCSQLSDPSACGNRIPLGKVPKPTKKQPVDELRGTLVRLGMNSKGSKESLYKRLMKAYCEQHDEEERAANSALHAERAAALAESGALRGLSQPHTWYLCFDVEATCMAGKGQFDYPNEIIEFPVVLMGWIQEWEEGPDGRPCARKEIVHIDTFHSYVRPTWRPQLSDFCTNLTGIQQSTVDASDTFPEVLLRLEDWMTSWGLLENDQLKNAIWVTDGPWDLQDFVPKQLHITPTYPARFPKYFLGRYLNIKEAVRTVRAEEQRRKNLNHPDPSRITTGRRTRPRGGTQPPLTIADQLSALGVGEFEGRQHSGIDDATNISRILQAIGARGVHIEPNAVLSTTNARRYPWMGRPGEVLWNKPADPIGVEASLENLTLDDDETVNNEAGRRALTAICATS</sequence>
<dbReference type="InterPro" id="IPR047201">
    <property type="entry name" value="ERI-1_3'hExo-like"/>
</dbReference>
<comment type="caution">
    <text evidence="9">The sequence shown here is derived from an EMBL/GenBank/DDBJ whole genome shotgun (WGS) entry which is preliminary data.</text>
</comment>
<dbReference type="SMART" id="SM00479">
    <property type="entry name" value="EXOIII"/>
    <property type="match status" value="1"/>
</dbReference>
<keyword evidence="4" id="KW-0378">Hydrolase</keyword>
<evidence type="ECO:0000256" key="4">
    <source>
        <dbReference type="ARBA" id="ARBA00022801"/>
    </source>
</evidence>
<reference evidence="9" key="2">
    <citation type="submission" date="2023-06" db="EMBL/GenBank/DDBJ databases">
        <authorList>
            <person name="Kobayashi Y."/>
            <person name="Kayamori A."/>
            <person name="Aoki K."/>
            <person name="Shiwa Y."/>
            <person name="Fujita N."/>
            <person name="Sugita T."/>
            <person name="Iwasaki W."/>
            <person name="Tanaka N."/>
            <person name="Takashima M."/>
        </authorList>
    </citation>
    <scope>NUCLEOTIDE SEQUENCE</scope>
    <source>
        <strain evidence="9">HIS016</strain>
    </source>
</reference>
<proteinExistence type="predicted"/>
<dbReference type="GO" id="GO:0031047">
    <property type="term" value="P:regulatory ncRNA-mediated gene silencing"/>
    <property type="evidence" value="ECO:0007669"/>
    <property type="project" value="UniProtKB-KW"/>
</dbReference>
<dbReference type="AlphaFoldDB" id="A0AAD3TS90"/>
<dbReference type="EMBL" id="BTCM01000002">
    <property type="protein sequence ID" value="GMK55907.1"/>
    <property type="molecule type" value="Genomic_DNA"/>
</dbReference>
<evidence type="ECO:0000313" key="10">
    <source>
        <dbReference type="Proteomes" id="UP001222932"/>
    </source>
</evidence>
<reference evidence="9" key="1">
    <citation type="journal article" date="2023" name="BMC Genomics">
        <title>Chromosome-level genome assemblies of Cutaneotrichosporon spp. (Trichosporonales, Basidiomycota) reveal imbalanced evolution between nucleotide sequences and chromosome synteny.</title>
        <authorList>
            <person name="Kobayashi Y."/>
            <person name="Kayamori A."/>
            <person name="Aoki K."/>
            <person name="Shiwa Y."/>
            <person name="Matsutani M."/>
            <person name="Fujita N."/>
            <person name="Sugita T."/>
            <person name="Iwasaki W."/>
            <person name="Tanaka N."/>
            <person name="Takashima M."/>
        </authorList>
    </citation>
    <scope>NUCLEOTIDE SEQUENCE</scope>
    <source>
        <strain evidence="9">HIS016</strain>
    </source>
</reference>
<evidence type="ECO:0000313" key="9">
    <source>
        <dbReference type="EMBL" id="GMK55907.1"/>
    </source>
</evidence>
<evidence type="ECO:0000256" key="6">
    <source>
        <dbReference type="ARBA" id="ARBA00023158"/>
    </source>
</evidence>